<dbReference type="InterPro" id="IPR029063">
    <property type="entry name" value="SAM-dependent_MTases_sf"/>
</dbReference>
<comment type="caution">
    <text evidence="5">The sequence shown here is derived from an EMBL/GenBank/DDBJ whole genome shotgun (WGS) entry which is preliminary data.</text>
</comment>
<feature type="domain" description="Methyltransferase" evidence="4">
    <location>
        <begin position="46"/>
        <end position="141"/>
    </location>
</feature>
<dbReference type="Pfam" id="PF13649">
    <property type="entry name" value="Methyltransf_25"/>
    <property type="match status" value="1"/>
</dbReference>
<dbReference type="GO" id="GO:0008168">
    <property type="term" value="F:methyltransferase activity"/>
    <property type="evidence" value="ECO:0007669"/>
    <property type="project" value="UniProtKB-KW"/>
</dbReference>
<protein>
    <submittedName>
        <fullName evidence="5">Class I SAM-dependent methyltransferase</fullName>
    </submittedName>
</protein>
<evidence type="ECO:0000313" key="6">
    <source>
        <dbReference type="Proteomes" id="UP001528912"/>
    </source>
</evidence>
<dbReference type="Proteomes" id="UP001528912">
    <property type="component" value="Unassembled WGS sequence"/>
</dbReference>
<dbReference type="EMBL" id="JAROAV010000023">
    <property type="protein sequence ID" value="MDF8263919.1"/>
    <property type="molecule type" value="Genomic_DNA"/>
</dbReference>
<accession>A0ABT6C766</accession>
<keyword evidence="1 5" id="KW-0489">Methyltransferase</keyword>
<dbReference type="GO" id="GO:0032259">
    <property type="term" value="P:methylation"/>
    <property type="evidence" value="ECO:0007669"/>
    <property type="project" value="UniProtKB-KW"/>
</dbReference>
<reference evidence="5 6" key="1">
    <citation type="submission" date="2023-03" db="EMBL/GenBank/DDBJ databases">
        <title>YIM 133296 draft genome.</title>
        <authorList>
            <person name="Xiong L."/>
        </authorList>
    </citation>
    <scope>NUCLEOTIDE SEQUENCE [LARGE SCALE GENOMIC DNA]</scope>
    <source>
        <strain evidence="5 6">YIM 133296</strain>
    </source>
</reference>
<keyword evidence="2" id="KW-0808">Transferase</keyword>
<keyword evidence="3" id="KW-0949">S-adenosyl-L-methionine</keyword>
<dbReference type="Gene3D" id="3.40.50.150">
    <property type="entry name" value="Vaccinia Virus protein VP39"/>
    <property type="match status" value="1"/>
</dbReference>
<evidence type="ECO:0000256" key="2">
    <source>
        <dbReference type="ARBA" id="ARBA00022679"/>
    </source>
</evidence>
<sequence length="220" mass="23978">MKQPTPGQTASEFWDELYGERDAVWSGRANPLLVRGAQDLTPGRALELGSGEGGDVIWLAQQGWQVLGVDVSATAIARAAGHVAEAGVADRVEWAQHDLATDFPEGEFDLVSAQFLHSPLEQEGERARILRRAAQAVAAGGVLLIGSHAAAAKLDGDEDDHAHDDYEFPTTAQMLEQLALPDSWQVELDEEVTSRFSWTDGREGNRTDSVLRIRRPRQDA</sequence>
<organism evidence="5 6">
    <name type="scientific">Luteipulveratus flavus</name>
    <dbReference type="NCBI Taxonomy" id="3031728"/>
    <lineage>
        <taxon>Bacteria</taxon>
        <taxon>Bacillati</taxon>
        <taxon>Actinomycetota</taxon>
        <taxon>Actinomycetes</taxon>
        <taxon>Micrococcales</taxon>
        <taxon>Dermacoccaceae</taxon>
        <taxon>Luteipulveratus</taxon>
    </lineage>
</organism>
<evidence type="ECO:0000256" key="3">
    <source>
        <dbReference type="ARBA" id="ARBA00022691"/>
    </source>
</evidence>
<dbReference type="CDD" id="cd02440">
    <property type="entry name" value="AdoMet_MTases"/>
    <property type="match status" value="1"/>
</dbReference>
<gene>
    <name evidence="5" type="ORF">P4R38_06665</name>
</gene>
<dbReference type="PANTHER" id="PTHR43464:SF19">
    <property type="entry name" value="UBIQUINONE BIOSYNTHESIS O-METHYLTRANSFERASE, MITOCHONDRIAL"/>
    <property type="match status" value="1"/>
</dbReference>
<dbReference type="InterPro" id="IPR041698">
    <property type="entry name" value="Methyltransf_25"/>
</dbReference>
<evidence type="ECO:0000313" key="5">
    <source>
        <dbReference type="EMBL" id="MDF8263919.1"/>
    </source>
</evidence>
<dbReference type="SUPFAM" id="SSF53335">
    <property type="entry name" value="S-adenosyl-L-methionine-dependent methyltransferases"/>
    <property type="match status" value="1"/>
</dbReference>
<dbReference type="PANTHER" id="PTHR43464">
    <property type="entry name" value="METHYLTRANSFERASE"/>
    <property type="match status" value="1"/>
</dbReference>
<proteinExistence type="predicted"/>
<dbReference type="RefSeq" id="WP_277191543.1">
    <property type="nucleotide sequence ID" value="NZ_JAROAV010000023.1"/>
</dbReference>
<evidence type="ECO:0000259" key="4">
    <source>
        <dbReference type="Pfam" id="PF13649"/>
    </source>
</evidence>
<evidence type="ECO:0000256" key="1">
    <source>
        <dbReference type="ARBA" id="ARBA00022603"/>
    </source>
</evidence>
<name>A0ABT6C766_9MICO</name>
<keyword evidence="6" id="KW-1185">Reference proteome</keyword>